<dbReference type="GO" id="GO:0031267">
    <property type="term" value="F:small GTPase binding"/>
    <property type="evidence" value="ECO:0007669"/>
    <property type="project" value="TreeGrafter"/>
</dbReference>
<dbReference type="PANTHER" id="PTHR46089">
    <property type="entry name" value="ALSIN HOMOLOG"/>
    <property type="match status" value="1"/>
</dbReference>
<evidence type="ECO:0000256" key="1">
    <source>
        <dbReference type="ARBA" id="ARBA00022737"/>
    </source>
</evidence>
<dbReference type="Gene3D" id="1.20.1050.80">
    <property type="entry name" value="VPS9 domain"/>
    <property type="match status" value="1"/>
</dbReference>
<dbReference type="InterPro" id="IPR003409">
    <property type="entry name" value="MORN"/>
</dbReference>
<dbReference type="SUPFAM" id="SSF109993">
    <property type="entry name" value="VPS9 domain"/>
    <property type="match status" value="1"/>
</dbReference>
<dbReference type="InterPro" id="IPR003123">
    <property type="entry name" value="VPS9"/>
</dbReference>
<organism evidence="3 4">
    <name type="scientific">Eleutherodactylus coqui</name>
    <name type="common">Puerto Rican coqui</name>
    <dbReference type="NCBI Taxonomy" id="57060"/>
    <lineage>
        <taxon>Eukaryota</taxon>
        <taxon>Metazoa</taxon>
        <taxon>Chordata</taxon>
        <taxon>Craniata</taxon>
        <taxon>Vertebrata</taxon>
        <taxon>Euteleostomi</taxon>
        <taxon>Amphibia</taxon>
        <taxon>Batrachia</taxon>
        <taxon>Anura</taxon>
        <taxon>Neobatrachia</taxon>
        <taxon>Hyloidea</taxon>
        <taxon>Eleutherodactylidae</taxon>
        <taxon>Eleutherodactylinae</taxon>
        <taxon>Eleutherodactylus</taxon>
        <taxon>Eleutherodactylus</taxon>
    </lineage>
</organism>
<protein>
    <recommendedName>
        <fullName evidence="2">VPS9 domain-containing protein</fullName>
    </recommendedName>
</protein>
<dbReference type="PANTHER" id="PTHR46089:SF1">
    <property type="entry name" value="ALS2 C-TERMINAL-LIKE PROTEIN"/>
    <property type="match status" value="1"/>
</dbReference>
<evidence type="ECO:0000259" key="2">
    <source>
        <dbReference type="PROSITE" id="PS51205"/>
    </source>
</evidence>
<feature type="domain" description="VPS9" evidence="2">
    <location>
        <begin position="699"/>
        <end position="868"/>
    </location>
</feature>
<dbReference type="Proteomes" id="UP000770717">
    <property type="component" value="Unassembled WGS sequence"/>
</dbReference>
<comment type="caution">
    <text evidence="3">The sequence shown here is derived from an EMBL/GenBank/DDBJ whole genome shotgun (WGS) entry which is preliminary data.</text>
</comment>
<dbReference type="OrthoDB" id="48314at2759"/>
<evidence type="ECO:0000313" key="4">
    <source>
        <dbReference type="Proteomes" id="UP000770717"/>
    </source>
</evidence>
<dbReference type="GO" id="GO:0031410">
    <property type="term" value="C:cytoplasmic vesicle"/>
    <property type="evidence" value="ECO:0007669"/>
    <property type="project" value="TreeGrafter"/>
</dbReference>
<dbReference type="GO" id="GO:0005085">
    <property type="term" value="F:guanyl-nucleotide exchange factor activity"/>
    <property type="evidence" value="ECO:0007669"/>
    <property type="project" value="TreeGrafter"/>
</dbReference>
<dbReference type="SUPFAM" id="SSF82185">
    <property type="entry name" value="Histone H3 K4-specific methyltransferase SET7/9 N-terminal domain"/>
    <property type="match status" value="2"/>
</dbReference>
<name>A0A8J6E693_ELECQ</name>
<dbReference type="Pfam" id="PF02204">
    <property type="entry name" value="VPS9"/>
    <property type="match status" value="1"/>
</dbReference>
<proteinExistence type="predicted"/>
<dbReference type="EMBL" id="WNTK01004002">
    <property type="protein sequence ID" value="KAG9464710.1"/>
    <property type="molecule type" value="Genomic_DNA"/>
</dbReference>
<dbReference type="Pfam" id="PF02493">
    <property type="entry name" value="MORN"/>
    <property type="match status" value="7"/>
</dbReference>
<reference evidence="3" key="1">
    <citation type="thesis" date="2020" institute="ProQuest LLC" country="789 East Eisenhower Parkway, Ann Arbor, MI, USA">
        <title>Comparative Genomics and Chromosome Evolution.</title>
        <authorList>
            <person name="Mudd A.B."/>
        </authorList>
    </citation>
    <scope>NUCLEOTIDE SEQUENCE</scope>
    <source>
        <strain evidence="3">HN-11 Male</strain>
        <tissue evidence="3">Kidney and liver</tissue>
    </source>
</reference>
<gene>
    <name evidence="3" type="ORF">GDO78_019485</name>
</gene>
<dbReference type="InterPro" id="IPR037191">
    <property type="entry name" value="VPS9_dom_sf"/>
</dbReference>
<dbReference type="AlphaFoldDB" id="A0A8J6E693"/>
<dbReference type="Gene3D" id="2.20.110.10">
    <property type="entry name" value="Histone H3 K4-specific methyltransferase SET7/9 N-terminal domain"/>
    <property type="match status" value="4"/>
</dbReference>
<dbReference type="PROSITE" id="PS51205">
    <property type="entry name" value="VPS9"/>
    <property type="match status" value="1"/>
</dbReference>
<dbReference type="Pfam" id="PF25582">
    <property type="entry name" value="DH_Alsin"/>
    <property type="match status" value="1"/>
</dbReference>
<dbReference type="SMART" id="SM00698">
    <property type="entry name" value="MORN"/>
    <property type="match status" value="7"/>
</dbReference>
<sequence>MYREYISAFTNFMVMKGFEKSAKQSSSYWKGNKKLLLQLIEEQSETPVHMILQRAFIEPFRNHVQEYSLLLSRLNETLSMDATLTDSITAYGRLQTFISQALDEASQTKTLWSSVSSKLVVALCTPDRRLQEDSKNIPVTVTPGRYDRVLVFNDLLVFLQGNEPHICDLQTVWVDTTVKQKSELNNFVLRIVTPEEELFLSTKEQPHQVLWCWKVNQLIQQRLEGTRDFPLWGKTGESNDPPNSRLSKYTYRNEGRFKNAVYEGDMSWGKPHGKGTLKWPNGRNHVGDFKFGQEDGFGICLIPDSSGDRYDCYKCHWRNGAIHGYGICEYADESVYKGYFKDNMRHGFGILENQTSTTTSWKYTGTWDRDKRTGYGVWESSDNSERYIGMWQENQRHGLGIVLLNTGSCYQGVFNASKLVGSGILITEDNNLYEGEFTEACLLSGKGKLTFANGFTLEGTFNKTAHSGLQTHGVLSTGCSFQDEILKKKFQFGAGSFPVEERWQGIFEQFQKFLESGCKREAEESFLGFHVKSSKKMQKSQEYLYCQRDNEKDLGQTEDIMKELSLELKSLQSYVEKAFNTSHHPLKKVIKLLLVVFQATYSGLGANFHLLSMAQEEIKYYAKKLWEFFRALLALKTEKSSGPLSGENDEDEMSEDLNPYTVILPAMLPRFHPDLFMLYMLYRQQEDALYWQGIVRLGHLTDTKLLEFLDVQKQLWPLKDVKLTPTQALPLTKNPANPNKAQPTPYPRRKRYSIVRHKCFQSATECLQKIISTVDPKEKLEIILKTYQEIEKTVSRVVSKDYKLPMDDLLPLLIYVVSRAGIQHLGAEIHFIQDLMDPSNRGGINDFLLTALESCYEHIQKDEVRLFK</sequence>
<dbReference type="InterPro" id="IPR051984">
    <property type="entry name" value="Alsin"/>
</dbReference>
<keyword evidence="4" id="KW-1185">Reference proteome</keyword>
<dbReference type="GO" id="GO:0016197">
    <property type="term" value="P:endosomal transport"/>
    <property type="evidence" value="ECO:0007669"/>
    <property type="project" value="TreeGrafter"/>
</dbReference>
<keyword evidence="1" id="KW-0677">Repeat</keyword>
<accession>A0A8J6E693</accession>
<evidence type="ECO:0000313" key="3">
    <source>
        <dbReference type="EMBL" id="KAG9464710.1"/>
    </source>
</evidence>